<dbReference type="PROSITE" id="PS51257">
    <property type="entry name" value="PROKAR_LIPOPROTEIN"/>
    <property type="match status" value="1"/>
</dbReference>
<keyword evidence="8" id="KW-1185">Reference proteome</keyword>
<feature type="transmembrane region" description="Helical" evidence="5">
    <location>
        <begin position="192"/>
        <end position="213"/>
    </location>
</feature>
<reference evidence="7 8" key="1">
    <citation type="submission" date="2019-10" db="EMBL/GenBank/DDBJ databases">
        <title>New species of Slilvanegrellaceae.</title>
        <authorList>
            <person name="Pitt A."/>
            <person name="Hahn M.W."/>
        </authorList>
    </citation>
    <scope>NUCLEOTIDE SEQUENCE [LARGE SCALE GENOMIC DNA]</scope>
    <source>
        <strain evidence="7 8">SP-Ram-0.45-NSY-1</strain>
    </source>
</reference>
<evidence type="ECO:0000313" key="8">
    <source>
        <dbReference type="Proteomes" id="UP000437748"/>
    </source>
</evidence>
<dbReference type="Pfam" id="PF00015">
    <property type="entry name" value="MCPsignal"/>
    <property type="match status" value="1"/>
</dbReference>
<evidence type="ECO:0000256" key="4">
    <source>
        <dbReference type="SAM" id="MobiDB-lite"/>
    </source>
</evidence>
<dbReference type="GO" id="GO:0004888">
    <property type="term" value="F:transmembrane signaling receptor activity"/>
    <property type="evidence" value="ECO:0007669"/>
    <property type="project" value="InterPro"/>
</dbReference>
<dbReference type="SMART" id="SM00283">
    <property type="entry name" value="MA"/>
    <property type="match status" value="1"/>
</dbReference>
<dbReference type="Gene3D" id="1.10.287.950">
    <property type="entry name" value="Methyl-accepting chemotaxis protein"/>
    <property type="match status" value="1"/>
</dbReference>
<evidence type="ECO:0000259" key="6">
    <source>
        <dbReference type="PROSITE" id="PS50111"/>
    </source>
</evidence>
<evidence type="ECO:0000256" key="1">
    <source>
        <dbReference type="ARBA" id="ARBA00022500"/>
    </source>
</evidence>
<dbReference type="EMBL" id="WFLM01000003">
    <property type="protein sequence ID" value="KAB8038976.1"/>
    <property type="molecule type" value="Genomic_DNA"/>
</dbReference>
<dbReference type="GO" id="GO:0006935">
    <property type="term" value="P:chemotaxis"/>
    <property type="evidence" value="ECO:0007669"/>
    <property type="project" value="UniProtKB-KW"/>
</dbReference>
<dbReference type="Proteomes" id="UP000437748">
    <property type="component" value="Unassembled WGS sequence"/>
</dbReference>
<feature type="compositionally biased region" description="Polar residues" evidence="4">
    <location>
        <begin position="275"/>
        <end position="285"/>
    </location>
</feature>
<dbReference type="PANTHER" id="PTHR43531">
    <property type="entry name" value="PROTEIN ICFG"/>
    <property type="match status" value="1"/>
</dbReference>
<feature type="region of interest" description="Disordered" evidence="4">
    <location>
        <begin position="275"/>
        <end position="294"/>
    </location>
</feature>
<feature type="domain" description="Methyl-accepting transducer" evidence="6">
    <location>
        <begin position="229"/>
        <end position="479"/>
    </location>
</feature>
<evidence type="ECO:0000313" key="7">
    <source>
        <dbReference type="EMBL" id="KAB8038976.1"/>
    </source>
</evidence>
<evidence type="ECO:0000256" key="3">
    <source>
        <dbReference type="PROSITE-ProRule" id="PRU00284"/>
    </source>
</evidence>
<dbReference type="OrthoDB" id="5288115at2"/>
<dbReference type="InterPro" id="IPR004090">
    <property type="entry name" value="Chemotax_Me-accpt_rcpt"/>
</dbReference>
<dbReference type="PROSITE" id="PS50111">
    <property type="entry name" value="CHEMOTAXIS_TRANSDUC_2"/>
    <property type="match status" value="1"/>
</dbReference>
<proteinExistence type="inferred from homology"/>
<keyword evidence="5" id="KW-0812">Transmembrane</keyword>
<dbReference type="InterPro" id="IPR051310">
    <property type="entry name" value="MCP_chemotaxis"/>
</dbReference>
<dbReference type="Pfam" id="PF12729">
    <property type="entry name" value="4HB_MCP_1"/>
    <property type="match status" value="1"/>
</dbReference>
<organism evidence="7 8">
    <name type="scientific">Silvanigrella paludirubra</name>
    <dbReference type="NCBI Taxonomy" id="2499159"/>
    <lineage>
        <taxon>Bacteria</taxon>
        <taxon>Pseudomonadati</taxon>
        <taxon>Bdellovibrionota</taxon>
        <taxon>Oligoflexia</taxon>
        <taxon>Silvanigrellales</taxon>
        <taxon>Silvanigrellaceae</taxon>
        <taxon>Silvanigrella</taxon>
    </lineage>
</organism>
<keyword evidence="5" id="KW-1133">Transmembrane helix</keyword>
<keyword evidence="3" id="KW-0807">Transducer</keyword>
<name>A0A6N6VTU3_9BACT</name>
<dbReference type="InterPro" id="IPR004089">
    <property type="entry name" value="MCPsignal_dom"/>
</dbReference>
<dbReference type="AlphaFoldDB" id="A0A6N6VTU3"/>
<dbReference type="InterPro" id="IPR024478">
    <property type="entry name" value="HlyB_4HB_MCP"/>
</dbReference>
<dbReference type="GO" id="GO:0005886">
    <property type="term" value="C:plasma membrane"/>
    <property type="evidence" value="ECO:0007669"/>
    <property type="project" value="TreeGrafter"/>
</dbReference>
<gene>
    <name evidence="7" type="ORF">GCL60_08950</name>
</gene>
<dbReference type="GO" id="GO:0007165">
    <property type="term" value="P:signal transduction"/>
    <property type="evidence" value="ECO:0007669"/>
    <property type="project" value="UniProtKB-KW"/>
</dbReference>
<accession>A0A6N6VTU3</accession>
<evidence type="ECO:0000256" key="5">
    <source>
        <dbReference type="SAM" id="Phobius"/>
    </source>
</evidence>
<protein>
    <recommendedName>
        <fullName evidence="6">Methyl-accepting transducer domain-containing protein</fullName>
    </recommendedName>
</protein>
<dbReference type="PRINTS" id="PR00260">
    <property type="entry name" value="CHEMTRNSDUCR"/>
</dbReference>
<comment type="caution">
    <text evidence="7">The sequence shown here is derived from an EMBL/GenBank/DDBJ whole genome shotgun (WGS) entry which is preliminary data.</text>
</comment>
<dbReference type="SUPFAM" id="SSF58104">
    <property type="entry name" value="Methyl-accepting chemotaxis protein (MCP) signaling domain"/>
    <property type="match status" value="1"/>
</dbReference>
<evidence type="ECO:0000256" key="2">
    <source>
        <dbReference type="ARBA" id="ARBA00029447"/>
    </source>
</evidence>
<dbReference type="PANTHER" id="PTHR43531:SF11">
    <property type="entry name" value="METHYL-ACCEPTING CHEMOTAXIS PROTEIN 3"/>
    <property type="match status" value="1"/>
</dbReference>
<comment type="similarity">
    <text evidence="2">Belongs to the methyl-accepting chemotaxis (MCP) protein family.</text>
</comment>
<dbReference type="RefSeq" id="WP_153420373.1">
    <property type="nucleotide sequence ID" value="NZ_WFLM01000003.1"/>
</dbReference>
<sequence>MGNKSLSFKIITSISILVALILFSCVYCITMINKTQVYAQDTATSWLPSIEAMGKMNNIFGSLSRREVLVIANNLANQTEEEEKNKNDIAKFKADLDKLLKDYITNGLLAPGEQPYYDASLKSYNEYIKAAEEESELAKNGKAAEALTHYKNIGRKFALEFQANIEKETQFNSEGATNSTKQGANLTTITNWTMATVLILSAIISSIIVVIILKLTNTIKNSIESLKKQGDNTMKISKTLMHSSQSLSESVTEQAASVHETTAAINEITSMVNKTSENAQESTNVAKSASQKAESSQETMKKLVNSMETIQESNSQLQNIAEIINQIHAKTSVINDIVSKTELLSLNASIESARAGEYGKGFAVVAEEVGNLAKISGKSAHEIQELIVKSQEEVNKILNITKERVAEGKTVTTEAQESFVHISEDIISMVSVIEQISAATKEQDIGVRQITTAMSEIDRATQKNQQSVNETAQSSNELVEQGEKLIQTTSEIEVLILGGNKAA</sequence>
<keyword evidence="1" id="KW-0145">Chemotaxis</keyword>
<keyword evidence="5" id="KW-0472">Membrane</keyword>